<gene>
    <name evidence="1" type="ORF">P5673_007624</name>
</gene>
<proteinExistence type="predicted"/>
<dbReference type="AlphaFoldDB" id="A0AAD9QUG5"/>
<reference evidence="1" key="2">
    <citation type="journal article" date="2023" name="Science">
        <title>Genomic signatures of disease resistance in endangered staghorn corals.</title>
        <authorList>
            <person name="Vollmer S.V."/>
            <person name="Selwyn J.D."/>
            <person name="Despard B.A."/>
            <person name="Roesel C.L."/>
        </authorList>
    </citation>
    <scope>NUCLEOTIDE SEQUENCE</scope>
    <source>
        <strain evidence="1">K2</strain>
    </source>
</reference>
<organism evidence="1 2">
    <name type="scientific">Acropora cervicornis</name>
    <name type="common">Staghorn coral</name>
    <dbReference type="NCBI Taxonomy" id="6130"/>
    <lineage>
        <taxon>Eukaryota</taxon>
        <taxon>Metazoa</taxon>
        <taxon>Cnidaria</taxon>
        <taxon>Anthozoa</taxon>
        <taxon>Hexacorallia</taxon>
        <taxon>Scleractinia</taxon>
        <taxon>Astrocoeniina</taxon>
        <taxon>Acroporidae</taxon>
        <taxon>Acropora</taxon>
    </lineage>
</organism>
<comment type="caution">
    <text evidence="1">The sequence shown here is derived from an EMBL/GenBank/DDBJ whole genome shotgun (WGS) entry which is preliminary data.</text>
</comment>
<evidence type="ECO:0000313" key="1">
    <source>
        <dbReference type="EMBL" id="KAK2567757.1"/>
    </source>
</evidence>
<accession>A0AAD9QUG5</accession>
<reference evidence="1" key="1">
    <citation type="journal article" date="2023" name="G3 (Bethesda)">
        <title>Whole genome assembly and annotation of the endangered Caribbean coral Acropora cervicornis.</title>
        <authorList>
            <person name="Selwyn J.D."/>
            <person name="Vollmer S.V."/>
        </authorList>
    </citation>
    <scope>NUCLEOTIDE SEQUENCE</scope>
    <source>
        <strain evidence="1">K2</strain>
    </source>
</reference>
<name>A0AAD9QUG5_ACRCE</name>
<evidence type="ECO:0000313" key="2">
    <source>
        <dbReference type="Proteomes" id="UP001249851"/>
    </source>
</evidence>
<keyword evidence="2" id="KW-1185">Reference proteome</keyword>
<dbReference type="Proteomes" id="UP001249851">
    <property type="component" value="Unassembled WGS sequence"/>
</dbReference>
<protein>
    <submittedName>
        <fullName evidence="1">Uncharacterized protein</fullName>
    </submittedName>
</protein>
<sequence length="73" mass="8341">MPATNVVVMTQRVAFYIEFDGGGVWKLFQFLVGMKLDGLVTDCLFAEVPTKERKEPSFGTKEFYLKMLECVHC</sequence>
<dbReference type="EMBL" id="JARQWQ010000013">
    <property type="protein sequence ID" value="KAK2567757.1"/>
    <property type="molecule type" value="Genomic_DNA"/>
</dbReference>